<evidence type="ECO:0000313" key="1">
    <source>
        <dbReference type="EMBL" id="MEQ2521839.1"/>
    </source>
</evidence>
<organism evidence="1 2">
    <name type="scientific">Ruthenibacterium intestinale</name>
    <dbReference type="NCBI Taxonomy" id="3133163"/>
    <lineage>
        <taxon>Bacteria</taxon>
        <taxon>Bacillati</taxon>
        <taxon>Bacillota</taxon>
        <taxon>Clostridia</taxon>
        <taxon>Eubacteriales</taxon>
        <taxon>Oscillospiraceae</taxon>
        <taxon>Ruthenibacterium</taxon>
    </lineage>
</organism>
<dbReference type="RefSeq" id="WP_349217314.1">
    <property type="nucleotide sequence ID" value="NZ_JBBMFA010000116.1"/>
</dbReference>
<protein>
    <recommendedName>
        <fullName evidence="3">Portal protein</fullName>
    </recommendedName>
</protein>
<comment type="caution">
    <text evidence="1">The sequence shown here is derived from an EMBL/GenBank/DDBJ whole genome shotgun (WGS) entry which is preliminary data.</text>
</comment>
<sequence>MVIGALKALTDSSIINTAQGFGAPDVTTSAMKDAIKEWFAAYFRQPPAHGQDPCMRLAYTIVHKLDKGVFAEYKSDILDKEKTTKGAWMDANLTQLDLAKSDIMQWMLVGGEVYVKPVPRTKADGTTQFWPQVIRRNNVVILARDGDGRVTSIGSSEESRRSGKYYTLLEKRTVDAAGYLTIENKLFESSSDAALGTQVPLATLGQYAELPEWYTYPRPVYSLGLAVLRVPLVNCVDGSPDAVSVYEPAMQVIRNVDHMEHLHNKEFELGRHRIVAPGEMLRSGPNGERRLEDSVFEDIGPAYTNEQQRAGLTVFSPQLRQEAYEARTQEYLRIVENQIGLKRGLLSDAQEVEKTAFEIASTAGDYNLSLQDLQSVWFDGVRDYLRICDILGQMYRYCDQSAWAVEEQLAITWGNGVLYDPDKEWQQECELVRMGYLRPEIALGHRYDMPCETEEDWQKIREKYMPDANEPLNEVERLR</sequence>
<reference evidence="1 2" key="1">
    <citation type="submission" date="2024-03" db="EMBL/GenBank/DDBJ databases">
        <title>Human intestinal bacterial collection.</title>
        <authorList>
            <person name="Pauvert C."/>
            <person name="Hitch T.C.A."/>
            <person name="Clavel T."/>
        </authorList>
    </citation>
    <scope>NUCLEOTIDE SEQUENCE [LARGE SCALE GENOMIC DNA]</scope>
    <source>
        <strain evidence="1 2">CLA-JM-H11</strain>
    </source>
</reference>
<accession>A0ABV1GJ11</accession>
<evidence type="ECO:0000313" key="2">
    <source>
        <dbReference type="Proteomes" id="UP001477672"/>
    </source>
</evidence>
<dbReference type="Proteomes" id="UP001477672">
    <property type="component" value="Unassembled WGS sequence"/>
</dbReference>
<dbReference type="EMBL" id="JBBMFA010000116">
    <property type="protein sequence ID" value="MEQ2521839.1"/>
    <property type="molecule type" value="Genomic_DNA"/>
</dbReference>
<evidence type="ECO:0008006" key="3">
    <source>
        <dbReference type="Google" id="ProtNLM"/>
    </source>
</evidence>
<gene>
    <name evidence="1" type="ORF">WMO24_15585</name>
</gene>
<keyword evidence="2" id="KW-1185">Reference proteome</keyword>
<name>A0ABV1GJ11_9FIRM</name>
<proteinExistence type="predicted"/>